<dbReference type="AlphaFoldDB" id="A0AAE4IXE7"/>
<organism evidence="2 3">
    <name type="scientific">Enterobacter sichuanensis</name>
    <dbReference type="NCBI Taxonomy" id="2071710"/>
    <lineage>
        <taxon>Bacteria</taxon>
        <taxon>Pseudomonadati</taxon>
        <taxon>Pseudomonadota</taxon>
        <taxon>Gammaproteobacteria</taxon>
        <taxon>Enterobacterales</taxon>
        <taxon>Enterobacteriaceae</taxon>
        <taxon>Enterobacter</taxon>
        <taxon>Enterobacter cloacae complex</taxon>
    </lineage>
</organism>
<name>A0AAE4IXE7_9ENTR</name>
<reference evidence="2" key="1">
    <citation type="submission" date="2022-11" db="EMBL/GenBank/DDBJ databases">
        <title>blaNDM-1 and qnrB1 co-producing ST413 Enterobacter.</title>
        <authorList>
            <person name="Halder G."/>
            <person name="Chaudhuri B."/>
            <person name="Dutta S."/>
        </authorList>
    </citation>
    <scope>NUCLEOTIDE SEQUENCE</scope>
    <source>
        <strain evidence="2">PEER684</strain>
    </source>
</reference>
<dbReference type="Pfam" id="PF13588">
    <property type="entry name" value="HSDR_N_2"/>
    <property type="match status" value="1"/>
</dbReference>
<dbReference type="RefSeq" id="WP_059386752.1">
    <property type="nucleotide sequence ID" value="NZ_JACWFD010000025.1"/>
</dbReference>
<comment type="caution">
    <text evidence="2">The sequence shown here is derived from an EMBL/GenBank/DDBJ whole genome shotgun (WGS) entry which is preliminary data.</text>
</comment>
<evidence type="ECO:0000313" key="2">
    <source>
        <dbReference type="EMBL" id="MDR9944617.1"/>
    </source>
</evidence>
<dbReference type="PIRSF" id="PIRSF035009">
    <property type="entry name" value="UCP035009_HSDR_N"/>
    <property type="match status" value="1"/>
</dbReference>
<sequence length="358" mass="41048">MEFTERLNALSNKIKQQLEVINTEEATKTAFVMPFIHNVLGYDVFDPSEVTPEFVCDIGTKKGEKIDYAIMKNNDVQILIECKKIGEPLNINHASQLFRYFHVTNARISILTNGQHYKFFTDLDAPNKMDEKPFLEVDLLDIDENIIPELKKLTKSSFDLESIINAAGELKYVSQIKKILHSQLNNPEDDFVKFFASRVYDGILTQKVRESFLNLTKKAASQYINDQVNERLKSAITGITPAIIETPNESSHIEEDEHKDESDVVTTQEELEGYHIVKAITRAVLEAPRITHRDTKSYFGILVDDNNRKPLCRLHFNRTQKYIGLFDIEKNETRHPIATVDDIYSFADILKATAALYN</sequence>
<dbReference type="InterPro" id="IPR029464">
    <property type="entry name" value="HSDR_N"/>
</dbReference>
<feature type="domain" description="Type I restriction enzyme R protein N-terminal" evidence="1">
    <location>
        <begin position="25"/>
        <end position="121"/>
    </location>
</feature>
<accession>A0AAE4IXE7</accession>
<evidence type="ECO:0000259" key="1">
    <source>
        <dbReference type="Pfam" id="PF13588"/>
    </source>
</evidence>
<dbReference type="Proteomes" id="UP001185068">
    <property type="component" value="Unassembled WGS sequence"/>
</dbReference>
<gene>
    <name evidence="2" type="ORF">MX989_00660</name>
</gene>
<evidence type="ECO:0000313" key="3">
    <source>
        <dbReference type="Proteomes" id="UP001185068"/>
    </source>
</evidence>
<dbReference type="InterPro" id="IPR017035">
    <property type="entry name" value="UCP035009_HsdR_All3000-type"/>
</dbReference>
<proteinExistence type="predicted"/>
<dbReference type="EMBL" id="JALLIR010000001">
    <property type="protein sequence ID" value="MDR9944617.1"/>
    <property type="molecule type" value="Genomic_DNA"/>
</dbReference>
<protein>
    <submittedName>
        <fullName evidence="2">Type I restriction enzyme HsdR N-terminal domain-containing protein</fullName>
    </submittedName>
</protein>